<dbReference type="GO" id="GO:0016841">
    <property type="term" value="F:ammonia-lyase activity"/>
    <property type="evidence" value="ECO:0007669"/>
    <property type="project" value="UniProtKB-ARBA"/>
</dbReference>
<dbReference type="InterPro" id="IPR001106">
    <property type="entry name" value="Aromatic_Lyase"/>
</dbReference>
<dbReference type="SUPFAM" id="SSF48557">
    <property type="entry name" value="L-aspartase-like"/>
    <property type="match status" value="1"/>
</dbReference>
<dbReference type="Gene3D" id="1.20.200.10">
    <property type="entry name" value="Fumarase/aspartase (Central domain)"/>
    <property type="match status" value="1"/>
</dbReference>
<dbReference type="AlphaFoldDB" id="A0A1W9S037"/>
<dbReference type="PANTHER" id="PTHR10362">
    <property type="entry name" value="HISTIDINE AMMONIA-LYASE"/>
    <property type="match status" value="1"/>
</dbReference>
<proteinExistence type="predicted"/>
<name>A0A1W9S037_9BACT</name>
<sequence length="322" mass="35116">MAIVLEPKEGLSLINGCHYSTAILALQIHRIENLLLNSITALAMLVEIFKSPFSPFDDRVHTVRPHAGQRRVAEIIRALLEGSKVVGESSDKVQDAYSIRCYPQVAGAVLDTLSYARSICETEMNSSVDNPLLFADDEKYLSAGNFHGQPVAFACDFLSIAITSLSAIMERHINRLLDEKISGLPAYLTDDAGLKVGYMISQYTAASLLAENRVLSHPSSIEAIPVSGEQEDHQSMAPVSALKLRNIVENAETICAILLMCCAQGVELAGLKGKLGNGTGVAFERIRGIVPHLTNDRVISKDIDKLTKYVRKNELLGAEYFS</sequence>
<dbReference type="InterPro" id="IPR008948">
    <property type="entry name" value="L-Aspartase-like"/>
</dbReference>
<protein>
    <recommendedName>
        <fullName evidence="3">Histidine ammonia-lyase</fullName>
    </recommendedName>
</protein>
<accession>A0A1W9S037</accession>
<evidence type="ECO:0008006" key="3">
    <source>
        <dbReference type="Google" id="ProtNLM"/>
    </source>
</evidence>
<dbReference type="EMBL" id="NATQ01000108">
    <property type="protein sequence ID" value="OQX90065.1"/>
    <property type="molecule type" value="Genomic_DNA"/>
</dbReference>
<reference evidence="2" key="1">
    <citation type="submission" date="2017-03" db="EMBL/GenBank/DDBJ databases">
        <title>Novel pathways for hydrocarbon cycling and metabolic interdependencies in hydrothermal sediment communities.</title>
        <authorList>
            <person name="Dombrowski N."/>
            <person name="Seitz K."/>
            <person name="Teske A."/>
            <person name="Baker B."/>
        </authorList>
    </citation>
    <scope>NUCLEOTIDE SEQUENCE [LARGE SCALE GENOMIC DNA]</scope>
</reference>
<dbReference type="Proteomes" id="UP000192611">
    <property type="component" value="Unassembled WGS sequence"/>
</dbReference>
<comment type="caution">
    <text evidence="1">The sequence shown here is derived from an EMBL/GenBank/DDBJ whole genome shotgun (WGS) entry which is preliminary data.</text>
</comment>
<dbReference type="CDD" id="cd00332">
    <property type="entry name" value="PAL-HAL"/>
    <property type="match status" value="1"/>
</dbReference>
<gene>
    <name evidence="1" type="ORF">B6D57_05075</name>
</gene>
<evidence type="ECO:0000313" key="1">
    <source>
        <dbReference type="EMBL" id="OQX90065.1"/>
    </source>
</evidence>
<evidence type="ECO:0000313" key="2">
    <source>
        <dbReference type="Proteomes" id="UP000192611"/>
    </source>
</evidence>
<organism evidence="1 2">
    <name type="scientific">Candidatus Coatesbacteria bacterium 4484_99</name>
    <dbReference type="NCBI Taxonomy" id="1970774"/>
    <lineage>
        <taxon>Bacteria</taxon>
        <taxon>Candidatus Coatesiibacteriota</taxon>
    </lineage>
</organism>
<dbReference type="Pfam" id="PF00221">
    <property type="entry name" value="Lyase_aromatic"/>
    <property type="match status" value="1"/>
</dbReference>